<feature type="transmembrane region" description="Helical" evidence="1">
    <location>
        <begin position="55"/>
        <end position="79"/>
    </location>
</feature>
<dbReference type="Proteomes" id="UP000177486">
    <property type="component" value="Unassembled WGS sequence"/>
</dbReference>
<comment type="caution">
    <text evidence="2">The sequence shown here is derived from an EMBL/GenBank/DDBJ whole genome shotgun (WGS) entry which is preliminary data.</text>
</comment>
<feature type="transmembrane region" description="Helical" evidence="1">
    <location>
        <begin position="26"/>
        <end position="43"/>
    </location>
</feature>
<keyword evidence="1" id="KW-0812">Transmembrane</keyword>
<gene>
    <name evidence="2" type="ORF">A2931_03485</name>
</gene>
<feature type="transmembrane region" description="Helical" evidence="1">
    <location>
        <begin position="86"/>
        <end position="107"/>
    </location>
</feature>
<evidence type="ECO:0000256" key="1">
    <source>
        <dbReference type="SAM" id="Phobius"/>
    </source>
</evidence>
<organism evidence="2 3">
    <name type="scientific">Candidatus Niyogibacteria bacterium RIFCSPLOWO2_01_FULL_45_48</name>
    <dbReference type="NCBI Taxonomy" id="1801724"/>
    <lineage>
        <taxon>Bacteria</taxon>
        <taxon>Candidatus Niyogiibacteriota</taxon>
    </lineage>
</organism>
<evidence type="ECO:0000313" key="2">
    <source>
        <dbReference type="EMBL" id="OGZ31039.1"/>
    </source>
</evidence>
<sequence>MTEEEQKAEVAQNPDTEKLWKRFKSYFWVLFVLHLIPKGFSGIETTTNEQATTLFFVALGITLLVALGMVINVGLHAYLFSKKKVYALLGLLGLWWAGVVGIALAYFAVQWVYYKSINKPFPLSTKIIGGALAIISLLLMFSLGSTFFSLSGISNDSTSTTSQTQEWATIETRRGDLSVLLPSNPVYESDKTQNTIEHYAYTATDSDGTIYLVKYENFAEIARETGVDLVGAPDSQKRDVLKAWADSDMEEFDVQNLSSEFKTVKGYPAIQYTGKLIDGRESVNLKSVLVLINEAIYSFVVLYKNGNSEQLDRVVNSASFNSLGL</sequence>
<accession>A0A1G2EZ19</accession>
<name>A0A1G2EZ19_9BACT</name>
<keyword evidence="1" id="KW-0472">Membrane</keyword>
<evidence type="ECO:0000313" key="3">
    <source>
        <dbReference type="Proteomes" id="UP000177486"/>
    </source>
</evidence>
<keyword evidence="1" id="KW-1133">Transmembrane helix</keyword>
<protein>
    <submittedName>
        <fullName evidence="2">Uncharacterized protein</fullName>
    </submittedName>
</protein>
<proteinExistence type="predicted"/>
<dbReference type="EMBL" id="MHMQ01000008">
    <property type="protein sequence ID" value="OGZ31039.1"/>
    <property type="molecule type" value="Genomic_DNA"/>
</dbReference>
<reference evidence="2 3" key="1">
    <citation type="journal article" date="2016" name="Nat. Commun.">
        <title>Thousands of microbial genomes shed light on interconnected biogeochemical processes in an aquifer system.</title>
        <authorList>
            <person name="Anantharaman K."/>
            <person name="Brown C.T."/>
            <person name="Hug L.A."/>
            <person name="Sharon I."/>
            <person name="Castelle C.J."/>
            <person name="Probst A.J."/>
            <person name="Thomas B.C."/>
            <person name="Singh A."/>
            <person name="Wilkins M.J."/>
            <person name="Karaoz U."/>
            <person name="Brodie E.L."/>
            <person name="Williams K.H."/>
            <person name="Hubbard S.S."/>
            <person name="Banfield J.F."/>
        </authorList>
    </citation>
    <scope>NUCLEOTIDE SEQUENCE [LARGE SCALE GENOMIC DNA]</scope>
</reference>
<feature type="transmembrane region" description="Helical" evidence="1">
    <location>
        <begin position="127"/>
        <end position="150"/>
    </location>
</feature>
<dbReference type="AlphaFoldDB" id="A0A1G2EZ19"/>